<dbReference type="CDD" id="cd00088">
    <property type="entry name" value="HPT"/>
    <property type="match status" value="1"/>
</dbReference>
<evidence type="ECO:0000256" key="6">
    <source>
        <dbReference type="ARBA" id="ARBA00022777"/>
    </source>
</evidence>
<evidence type="ECO:0000313" key="15">
    <source>
        <dbReference type="EMBL" id="PZN75659.1"/>
    </source>
</evidence>
<evidence type="ECO:0000256" key="5">
    <source>
        <dbReference type="ARBA" id="ARBA00022679"/>
    </source>
</evidence>
<dbReference type="GO" id="GO:0006935">
    <property type="term" value="P:chemotaxis"/>
    <property type="evidence" value="ECO:0007669"/>
    <property type="project" value="InterPro"/>
</dbReference>
<comment type="catalytic activity">
    <reaction evidence="1">
        <text>ATP + protein L-histidine = ADP + protein N-phospho-L-histidine.</text>
        <dbReference type="EC" id="2.7.13.3"/>
    </reaction>
</comment>
<dbReference type="SUPFAM" id="SSF50341">
    <property type="entry name" value="CheW-like"/>
    <property type="match status" value="1"/>
</dbReference>
<dbReference type="AlphaFoldDB" id="A0A2W4R065"/>
<accession>A0A2W4R065</accession>
<dbReference type="Pfam" id="PF00072">
    <property type="entry name" value="Response_reg"/>
    <property type="match status" value="1"/>
</dbReference>
<evidence type="ECO:0000259" key="11">
    <source>
        <dbReference type="PROSITE" id="PS50109"/>
    </source>
</evidence>
<dbReference type="SMART" id="SM00387">
    <property type="entry name" value="HATPase_c"/>
    <property type="match status" value="1"/>
</dbReference>
<evidence type="ECO:0000256" key="8">
    <source>
        <dbReference type="ARBA" id="ARBA00035100"/>
    </source>
</evidence>
<comment type="function">
    <text evidence="8">Involved in the transmission of sensory signals from the chemoreceptors to the flagellar motors. CheA is autophosphorylated; it can transfer its phosphate group to either CheB or CheY.</text>
</comment>
<dbReference type="EMBL" id="QJPH01000380">
    <property type="protein sequence ID" value="PZN75659.1"/>
    <property type="molecule type" value="Genomic_DNA"/>
</dbReference>
<dbReference type="PROSITE" id="PS50894">
    <property type="entry name" value="HPT"/>
    <property type="match status" value="1"/>
</dbReference>
<feature type="domain" description="Response regulatory" evidence="12">
    <location>
        <begin position="622"/>
        <end position="738"/>
    </location>
</feature>
<dbReference type="SMART" id="SM00073">
    <property type="entry name" value="HPT"/>
    <property type="match status" value="1"/>
</dbReference>
<evidence type="ECO:0000259" key="12">
    <source>
        <dbReference type="PROSITE" id="PS50110"/>
    </source>
</evidence>
<evidence type="ECO:0000256" key="4">
    <source>
        <dbReference type="ARBA" id="ARBA00022553"/>
    </source>
</evidence>
<dbReference type="SUPFAM" id="SSF47226">
    <property type="entry name" value="Histidine-containing phosphotransfer domain, HPT domain"/>
    <property type="match status" value="1"/>
</dbReference>
<dbReference type="PRINTS" id="PR00344">
    <property type="entry name" value="BCTRLSENSOR"/>
</dbReference>
<feature type="modified residue" description="4-aspartylphosphate" evidence="10">
    <location>
        <position position="671"/>
    </location>
</feature>
<proteinExistence type="predicted"/>
<feature type="domain" description="Histidine kinase" evidence="11">
    <location>
        <begin position="225"/>
        <end position="463"/>
    </location>
</feature>
<evidence type="ECO:0000259" key="14">
    <source>
        <dbReference type="PROSITE" id="PS50894"/>
    </source>
</evidence>
<dbReference type="FunFam" id="3.30.565.10:FF:000016">
    <property type="entry name" value="Chemotaxis protein CheA, putative"/>
    <property type="match status" value="1"/>
</dbReference>
<dbReference type="InterPro" id="IPR036890">
    <property type="entry name" value="HATPase_C_sf"/>
</dbReference>
<dbReference type="InterPro" id="IPR003594">
    <property type="entry name" value="HATPase_dom"/>
</dbReference>
<dbReference type="PROSITE" id="PS50109">
    <property type="entry name" value="HIS_KIN"/>
    <property type="match status" value="1"/>
</dbReference>
<sequence length="742" mass="81831">MSLADVSMLELFRVEAENQASEIIKGLLELERDAHNQKVLQSLMRASHSIKGAARIVNLPNAVVLAHAMEDCFIAAQKGFTLKRPHFDLLLKGADHLARIALLDEGKISDWIANNSKTYNELAEAISNAMSGGQIEMPDIHFTAAIEKTSSEPVITTATFGDGEEKVLRINAELLDRLIGLAAEFLVESRRLAPFVHSLLRTVRQLNGLTGRLERIERHLAGIGEIEHELELLRVAIQISAETADGIAGNWRFLESFERRSSQLSRQLYKEATTSRMRPFSEGVANFPRMVRDIAGELGKQVQLIIGGHNTLVDRDILDVLQSPLNHLLRNAIDHGIESPDERLAVGKPAEGVIRLEARHQAGMLFVAVEDDGRGIDPEALRRLVVLRKLVSEETAVGLSTVELYDFLFLPGFTVKDKVTEISGRGVGLDVVMNSLQQIRGSVRTHSEVGQGTHFQLQLPLTLSIMRGLVTQIAGEAYVFPLTRVEKVLILGQHDISSLQGNDFFYLNGKPVGIVVAAQVLELQQTADLTDCYNIVVISDRDGRFGVVVDRFIGESNLVVRPLDPGLGKLRDIAAETLLEDGTPALILDVDDLTRSIDRLIGRNHLQQGGASPSKAAKLGKRILVVDDSFVVREVERKLLENRKYRVEVAVDGMDGWNAVRSGGFDLVITDVDMPRMNGIELVSKIKQDAGLKSTPVVIMSYKDWEEDRLRGLDAGADYYLTKGNFNDDTLLEVVTSLIGDA</sequence>
<evidence type="ECO:0000256" key="7">
    <source>
        <dbReference type="ARBA" id="ARBA00023012"/>
    </source>
</evidence>
<name>A0A2W4R065_9GAMM</name>
<dbReference type="Proteomes" id="UP000249396">
    <property type="component" value="Unassembled WGS sequence"/>
</dbReference>
<dbReference type="Gene3D" id="1.20.120.160">
    <property type="entry name" value="HPT domain"/>
    <property type="match status" value="1"/>
</dbReference>
<evidence type="ECO:0000256" key="10">
    <source>
        <dbReference type="PROSITE-ProRule" id="PRU00169"/>
    </source>
</evidence>
<evidence type="ECO:0000313" key="16">
    <source>
        <dbReference type="Proteomes" id="UP000249396"/>
    </source>
</evidence>
<dbReference type="InterPro" id="IPR001789">
    <property type="entry name" value="Sig_transdc_resp-reg_receiver"/>
</dbReference>
<dbReference type="Pfam" id="PF01627">
    <property type="entry name" value="Hpt"/>
    <property type="match status" value="1"/>
</dbReference>
<evidence type="ECO:0000256" key="2">
    <source>
        <dbReference type="ARBA" id="ARBA00012438"/>
    </source>
</evidence>
<dbReference type="PROSITE" id="PS50851">
    <property type="entry name" value="CHEW"/>
    <property type="match status" value="1"/>
</dbReference>
<dbReference type="InterPro" id="IPR011006">
    <property type="entry name" value="CheY-like_superfamily"/>
</dbReference>
<keyword evidence="6 15" id="KW-0418">Kinase</keyword>
<keyword evidence="5" id="KW-0808">Transferase</keyword>
<keyword evidence="4 10" id="KW-0597">Phosphoprotein</keyword>
<reference evidence="15 16" key="1">
    <citation type="journal article" date="2018" name="Aquat. Microb. Ecol.">
        <title>Gammaproteobacterial methanotrophs dominate.</title>
        <authorList>
            <person name="Rissanen A.J."/>
            <person name="Saarenheimo J."/>
            <person name="Tiirola M."/>
            <person name="Peura S."/>
            <person name="Aalto S.L."/>
            <person name="Karvinen A."/>
            <person name="Nykanen H."/>
        </authorList>
    </citation>
    <scope>NUCLEOTIDE SEQUENCE [LARGE SCALE GENOMIC DNA]</scope>
    <source>
        <strain evidence="15">AMbin10</strain>
    </source>
</reference>
<evidence type="ECO:0000256" key="3">
    <source>
        <dbReference type="ARBA" id="ARBA00021495"/>
    </source>
</evidence>
<dbReference type="InterPro" id="IPR051315">
    <property type="entry name" value="Bact_Chemotaxis_CheA"/>
</dbReference>
<dbReference type="InterPro" id="IPR036641">
    <property type="entry name" value="HPT_dom_sf"/>
</dbReference>
<dbReference type="GO" id="GO:0000155">
    <property type="term" value="F:phosphorelay sensor kinase activity"/>
    <property type="evidence" value="ECO:0007669"/>
    <property type="project" value="UniProtKB-ARBA"/>
</dbReference>
<dbReference type="Gene3D" id="2.30.30.40">
    <property type="entry name" value="SH3 Domains"/>
    <property type="match status" value="1"/>
</dbReference>
<evidence type="ECO:0000256" key="1">
    <source>
        <dbReference type="ARBA" id="ARBA00000085"/>
    </source>
</evidence>
<dbReference type="SUPFAM" id="SSF52172">
    <property type="entry name" value="CheY-like"/>
    <property type="match status" value="1"/>
</dbReference>
<dbReference type="InterPro" id="IPR004358">
    <property type="entry name" value="Sig_transdc_His_kin-like_C"/>
</dbReference>
<evidence type="ECO:0000259" key="13">
    <source>
        <dbReference type="PROSITE" id="PS50851"/>
    </source>
</evidence>
<keyword evidence="7" id="KW-0902">Two-component regulatory system</keyword>
<dbReference type="Gene3D" id="3.40.50.2300">
    <property type="match status" value="1"/>
</dbReference>
<dbReference type="InterPro" id="IPR036061">
    <property type="entry name" value="CheW-like_dom_sf"/>
</dbReference>
<comment type="caution">
    <text evidence="15">The sequence shown here is derived from an EMBL/GenBank/DDBJ whole genome shotgun (WGS) entry which is preliminary data.</text>
</comment>
<dbReference type="InterPro" id="IPR008207">
    <property type="entry name" value="Sig_transdc_His_kin_Hpt_dom"/>
</dbReference>
<gene>
    <name evidence="15" type="ORF">DM484_18205</name>
</gene>
<dbReference type="Pfam" id="PF01584">
    <property type="entry name" value="CheW"/>
    <property type="match status" value="1"/>
</dbReference>
<dbReference type="PANTHER" id="PTHR43395">
    <property type="entry name" value="SENSOR HISTIDINE KINASE CHEA"/>
    <property type="match status" value="1"/>
</dbReference>
<dbReference type="PANTHER" id="PTHR43395:SF1">
    <property type="entry name" value="CHEMOTAXIS PROTEIN CHEA"/>
    <property type="match status" value="1"/>
</dbReference>
<evidence type="ECO:0000256" key="9">
    <source>
        <dbReference type="PROSITE-ProRule" id="PRU00110"/>
    </source>
</evidence>
<dbReference type="PROSITE" id="PS50110">
    <property type="entry name" value="RESPONSE_REGULATORY"/>
    <property type="match status" value="1"/>
</dbReference>
<feature type="domain" description="HPt" evidence="14">
    <location>
        <begin position="1"/>
        <end position="104"/>
    </location>
</feature>
<organism evidence="15 16">
    <name type="scientific">Candidatus Methylumidiphilus alinenensis</name>
    <dbReference type="NCBI Taxonomy" id="2202197"/>
    <lineage>
        <taxon>Bacteria</taxon>
        <taxon>Pseudomonadati</taxon>
        <taxon>Pseudomonadota</taxon>
        <taxon>Gammaproteobacteria</taxon>
        <taxon>Methylococcales</taxon>
        <taxon>Candidatus Methylumidiphilus</taxon>
    </lineage>
</organism>
<dbReference type="EC" id="2.7.13.3" evidence="2"/>
<dbReference type="Gene3D" id="3.30.565.10">
    <property type="entry name" value="Histidine kinase-like ATPase, C-terminal domain"/>
    <property type="match status" value="1"/>
</dbReference>
<dbReference type="SMART" id="SM00260">
    <property type="entry name" value="CheW"/>
    <property type="match status" value="1"/>
</dbReference>
<dbReference type="InterPro" id="IPR005467">
    <property type="entry name" value="His_kinase_dom"/>
</dbReference>
<dbReference type="SUPFAM" id="SSF55874">
    <property type="entry name" value="ATPase domain of HSP90 chaperone/DNA topoisomerase II/histidine kinase"/>
    <property type="match status" value="1"/>
</dbReference>
<dbReference type="InterPro" id="IPR002545">
    <property type="entry name" value="CheW-lke_dom"/>
</dbReference>
<dbReference type="SMART" id="SM00448">
    <property type="entry name" value="REC"/>
    <property type="match status" value="1"/>
</dbReference>
<dbReference type="Pfam" id="PF02518">
    <property type="entry name" value="HATPase_c"/>
    <property type="match status" value="1"/>
</dbReference>
<feature type="domain" description="CheW-like" evidence="13">
    <location>
        <begin position="465"/>
        <end position="599"/>
    </location>
</feature>
<protein>
    <recommendedName>
        <fullName evidence="3">Chemotaxis protein CheA</fullName>
        <ecNumber evidence="2">2.7.13.3</ecNumber>
    </recommendedName>
</protein>
<feature type="modified residue" description="Phosphohistidine" evidence="9">
    <location>
        <position position="48"/>
    </location>
</feature>